<dbReference type="GO" id="GO:0006740">
    <property type="term" value="P:NADPH regeneration"/>
    <property type="evidence" value="ECO:0007669"/>
    <property type="project" value="TreeGrafter"/>
</dbReference>
<evidence type="ECO:0000256" key="2">
    <source>
        <dbReference type="ARBA" id="ARBA00023002"/>
    </source>
</evidence>
<dbReference type="EMBL" id="HBFP01004122">
    <property type="protein sequence ID" value="CAD8818531.1"/>
    <property type="molecule type" value="Transcribed_RNA"/>
</dbReference>
<dbReference type="PANTHER" id="PTHR42840:SF3">
    <property type="entry name" value="BINDING ROSSMANN FOLD OXIDOREDUCTASE, PUTATIVE (AFU_ORTHOLOGUE AFUA_2G10240)-RELATED"/>
    <property type="match status" value="1"/>
</dbReference>
<name>A0A7S1ER13_9RHOD</name>
<dbReference type="Gene3D" id="3.40.50.720">
    <property type="entry name" value="NAD(P)-binding Rossmann-like Domain"/>
    <property type="match status" value="1"/>
</dbReference>
<dbReference type="Gene3D" id="3.30.360.10">
    <property type="entry name" value="Dihydrodipicolinate Reductase, domain 2"/>
    <property type="match status" value="1"/>
</dbReference>
<dbReference type="SUPFAM" id="SSF51735">
    <property type="entry name" value="NAD(P)-binding Rossmann-fold domains"/>
    <property type="match status" value="1"/>
</dbReference>
<evidence type="ECO:0000313" key="5">
    <source>
        <dbReference type="EMBL" id="CAD8818531.1"/>
    </source>
</evidence>
<sequence length="351" mass="37605">MAPAVVGSGGQGVVGVAVIGCGRIGQVHCKALSTISSAKVVVVADFFEKAAIACAESFGIQRYTKDWKLAVSGSDVDAVLICSPSNTHCDIIIESARQGKHIFVEKPIDYEIPRIDQALAAVASAGVKLQVGFQRRFDANFMRVKKAVSEGEIGHPFMLSITSRDPAPPPIEYVKQSGGILYDMAIHDMDMARFVMGCEAVEISTMAASFSEEISAVGDYTTVIISIRFENGAIGAIQCCRKAVYGYDQRIEVLGSSGAVEIGNNYPNAAVVSTTNGISRDLPLNFFMDRYAEAYGREIHEFIGAIVNNTPTKVQGIDGKQPVLMALAATKSLQEGRTVKLSEVMYSSSKL</sequence>
<organism evidence="5">
    <name type="scientific">Timspurckia oligopyrenoides</name>
    <dbReference type="NCBI Taxonomy" id="708627"/>
    <lineage>
        <taxon>Eukaryota</taxon>
        <taxon>Rhodophyta</taxon>
        <taxon>Bangiophyceae</taxon>
        <taxon>Porphyridiales</taxon>
        <taxon>Porphyridiaceae</taxon>
        <taxon>Timspurckia</taxon>
    </lineage>
</organism>
<dbReference type="NCBIfam" id="TIGR04380">
    <property type="entry name" value="myo_inos_iolG"/>
    <property type="match status" value="1"/>
</dbReference>
<dbReference type="InterPro" id="IPR055170">
    <property type="entry name" value="GFO_IDH_MocA-like_dom"/>
</dbReference>
<protein>
    <recommendedName>
        <fullName evidence="6">Inositol 2-dehydrogenase</fullName>
    </recommendedName>
</protein>
<dbReference type="SUPFAM" id="SSF55347">
    <property type="entry name" value="Glyceraldehyde-3-phosphate dehydrogenase-like, C-terminal domain"/>
    <property type="match status" value="1"/>
</dbReference>
<dbReference type="PANTHER" id="PTHR42840">
    <property type="entry name" value="NAD(P)-BINDING ROSSMANN-FOLD SUPERFAMILY PROTEIN-RELATED"/>
    <property type="match status" value="1"/>
</dbReference>
<comment type="similarity">
    <text evidence="1">Belongs to the Gfo/Idh/MocA family.</text>
</comment>
<dbReference type="AlphaFoldDB" id="A0A7S1ER13"/>
<reference evidence="5" key="1">
    <citation type="submission" date="2021-01" db="EMBL/GenBank/DDBJ databases">
        <authorList>
            <person name="Corre E."/>
            <person name="Pelletier E."/>
            <person name="Niang G."/>
            <person name="Scheremetjew M."/>
            <person name="Finn R."/>
            <person name="Kale V."/>
            <person name="Holt S."/>
            <person name="Cochrane G."/>
            <person name="Meng A."/>
            <person name="Brown T."/>
            <person name="Cohen L."/>
        </authorList>
    </citation>
    <scope>NUCLEOTIDE SEQUENCE</scope>
    <source>
        <strain evidence="5">CCMP3278</strain>
    </source>
</reference>
<dbReference type="InterPro" id="IPR036291">
    <property type="entry name" value="NAD(P)-bd_dom_sf"/>
</dbReference>
<proteinExistence type="inferred from homology"/>
<dbReference type="InterPro" id="IPR000683">
    <property type="entry name" value="Gfo/Idh/MocA-like_OxRdtase_N"/>
</dbReference>
<evidence type="ECO:0000259" key="4">
    <source>
        <dbReference type="Pfam" id="PF22725"/>
    </source>
</evidence>
<dbReference type="InterPro" id="IPR030827">
    <property type="entry name" value="Myo_inos_IolG"/>
</dbReference>
<accession>A0A7S1ER13</accession>
<dbReference type="GO" id="GO:0016491">
    <property type="term" value="F:oxidoreductase activity"/>
    <property type="evidence" value="ECO:0007669"/>
    <property type="project" value="UniProtKB-KW"/>
</dbReference>
<dbReference type="Pfam" id="PF22725">
    <property type="entry name" value="GFO_IDH_MocA_C3"/>
    <property type="match status" value="1"/>
</dbReference>
<keyword evidence="2" id="KW-0560">Oxidoreductase</keyword>
<feature type="domain" description="GFO/IDH/MocA-like oxidoreductase" evidence="4">
    <location>
        <begin position="141"/>
        <end position="260"/>
    </location>
</feature>
<evidence type="ECO:0008006" key="6">
    <source>
        <dbReference type="Google" id="ProtNLM"/>
    </source>
</evidence>
<evidence type="ECO:0000256" key="1">
    <source>
        <dbReference type="ARBA" id="ARBA00010928"/>
    </source>
</evidence>
<dbReference type="Pfam" id="PF01408">
    <property type="entry name" value="GFO_IDH_MocA"/>
    <property type="match status" value="1"/>
</dbReference>
<dbReference type="GO" id="GO:0005737">
    <property type="term" value="C:cytoplasm"/>
    <property type="evidence" value="ECO:0007669"/>
    <property type="project" value="TreeGrafter"/>
</dbReference>
<dbReference type="GO" id="GO:0000166">
    <property type="term" value="F:nucleotide binding"/>
    <property type="evidence" value="ECO:0007669"/>
    <property type="project" value="InterPro"/>
</dbReference>
<feature type="domain" description="Gfo/Idh/MocA-like oxidoreductase N-terminal" evidence="3">
    <location>
        <begin position="15"/>
        <end position="133"/>
    </location>
</feature>
<evidence type="ECO:0000259" key="3">
    <source>
        <dbReference type="Pfam" id="PF01408"/>
    </source>
</evidence>
<gene>
    <name evidence="5" type="ORF">TOLI1172_LOCUS2920</name>
</gene>